<dbReference type="AlphaFoldDB" id="A0A0X3NQX8"/>
<dbReference type="PROSITE" id="PS50082">
    <property type="entry name" value="WD_REPEATS_2"/>
    <property type="match status" value="4"/>
</dbReference>
<keyword evidence="1" id="KW-0853">WD repeat</keyword>
<feature type="compositionally biased region" description="Polar residues" evidence="2">
    <location>
        <begin position="433"/>
        <end position="442"/>
    </location>
</feature>
<dbReference type="EMBL" id="GEEE01021170">
    <property type="protein sequence ID" value="JAP42055.1"/>
    <property type="molecule type" value="Transcribed_RNA"/>
</dbReference>
<dbReference type="InterPro" id="IPR036322">
    <property type="entry name" value="WD40_repeat_dom_sf"/>
</dbReference>
<proteinExistence type="predicted"/>
<dbReference type="InterPro" id="IPR015943">
    <property type="entry name" value="WD40/YVTN_repeat-like_dom_sf"/>
</dbReference>
<dbReference type="Pfam" id="PF25602">
    <property type="entry name" value="WDR47_COR"/>
    <property type="match status" value="1"/>
</dbReference>
<dbReference type="InterPro" id="IPR006595">
    <property type="entry name" value="CTLH_C"/>
</dbReference>
<name>A0A0X3NQX8_SCHSO</name>
<evidence type="ECO:0000313" key="4">
    <source>
        <dbReference type="EMBL" id="JAP42055.1"/>
    </source>
</evidence>
<dbReference type="InterPro" id="IPR001680">
    <property type="entry name" value="WD40_rpt"/>
</dbReference>
<dbReference type="InterPro" id="IPR057749">
    <property type="entry name" value="WDR47_COR"/>
</dbReference>
<dbReference type="EMBL" id="GEEE01023530">
    <property type="protein sequence ID" value="JAP39695.1"/>
    <property type="molecule type" value="Transcribed_RNA"/>
</dbReference>
<dbReference type="PROSITE" id="PS50897">
    <property type="entry name" value="CTLH"/>
    <property type="match status" value="1"/>
</dbReference>
<dbReference type="PROSITE" id="PS50896">
    <property type="entry name" value="LISH"/>
    <property type="match status" value="1"/>
</dbReference>
<organism evidence="4">
    <name type="scientific">Schistocephalus solidus</name>
    <name type="common">Tapeworm</name>
    <dbReference type="NCBI Taxonomy" id="70667"/>
    <lineage>
        <taxon>Eukaryota</taxon>
        <taxon>Metazoa</taxon>
        <taxon>Spiralia</taxon>
        <taxon>Lophotrochozoa</taxon>
        <taxon>Platyhelminthes</taxon>
        <taxon>Cestoda</taxon>
        <taxon>Eucestoda</taxon>
        <taxon>Diphyllobothriidea</taxon>
        <taxon>Diphyllobothriidae</taxon>
        <taxon>Schistocephalus</taxon>
    </lineage>
</organism>
<feature type="region of interest" description="Disordered" evidence="2">
    <location>
        <begin position="245"/>
        <end position="265"/>
    </location>
</feature>
<feature type="repeat" description="WD" evidence="1">
    <location>
        <begin position="679"/>
        <end position="709"/>
    </location>
</feature>
<evidence type="ECO:0000256" key="1">
    <source>
        <dbReference type="PROSITE-ProRule" id="PRU00221"/>
    </source>
</evidence>
<feature type="domain" description="CTLH" evidence="3">
    <location>
        <begin position="48"/>
        <end position="106"/>
    </location>
</feature>
<protein>
    <submittedName>
        <fullName evidence="4">WD repeat-containing protein 47</fullName>
    </submittedName>
</protein>
<dbReference type="PANTHER" id="PTHR19863">
    <property type="entry name" value="NEMITIN (NEURONAL ENRICHED MAP INTERACTING PROTEIN) HOMOLOG"/>
    <property type="match status" value="1"/>
</dbReference>
<dbReference type="InterPro" id="IPR040067">
    <property type="entry name" value="WDR47"/>
</dbReference>
<feature type="region of interest" description="Disordered" evidence="2">
    <location>
        <begin position="570"/>
        <end position="594"/>
    </location>
</feature>
<evidence type="ECO:0000259" key="3">
    <source>
        <dbReference type="PROSITE" id="PS50897"/>
    </source>
</evidence>
<sequence>MEKSFRTVKLSILESDIVRLILEFLEKRDFAFSQISLERESGVVNGTYNEDVLFFRQLVLQGHWDDALDYIEPLKEPPLELDLRPIRFLLLKHKFLELLCLREEALQPVNENGDGTEETPETDQSVEQVLNCLSLLEPECPSQAEYNSLALLLTLPRLDRHPDYREWNPSLGRLQCFKQLCPILSPLIQQLSPYDEDSQPVSHGDRLLRLLVKGMLYEACEDFCATMATENNAKMRFPPMLSNEDDAEELDTVSQQPDGGRSALSSSVYTIPAPDLSLNSWLQSLPEGCFTQPFESRQLCLSVQRLCRPSLESDLWVDQILREPSVKPLIFPYTHVPSHQGAASAGAASGAVTGGQHLTRSSLVGGRSSRLAQSLLPTSAVEDKRRQLMANSVTRGVPRLGEQQLMSQSIGSYRLPVADHNRRVGPGPRPRTSESVTSSQTKCPAVASSTIAMMQQSIDRLFATRATTVAPTTTSLDAPALRCDNGSAGLQNPPAVDVMLQSVPDSKESARGTNSMNTSVLTEGDTPGAATGLTNVSAACGLFHEYQKRQTDKDHLASQAAECSVVQKEQRNNHCDGTRQAVSREPAVPAGSSNALISQQDETLLAGSKSQSELPPPHYLPVTVLEDSQAIRSVAFHPQGTFYAVGSNSKTLRVCRFPNINTLLPDHEATAPVVVMHRPKYHRGSIYCVAWSNDGRVIATGSNDTAVNLLRVDPETGCFSSLSDATSKKTENFIQLTHHDGTVRDVAFMLNSYAKGSEAVSGGGAAGYLLTAGAGDCRIYVVDVERASLLARSSLSSSGGDTGGTNAIRLKSPSAAVVRVLSGHSATVYALTVWAPGSLFVSGSADATARLWDIRAPAPVLIIPSYSGAQGSPFASVSMEPGGNVLAGSHEDATVSLFDVRGARYISAYRPHSSEIRSVRFAPNDYYLLSASYDKRIILTDLHGDLSQPLACVQLAQHQDKVIQARWHPDQLSFVSTSADKSAICWALPTT</sequence>
<feature type="region of interest" description="Disordered" evidence="2">
    <location>
        <begin position="418"/>
        <end position="442"/>
    </location>
</feature>
<accession>A0A0X3NQX8</accession>
<reference evidence="4" key="1">
    <citation type="submission" date="2016-01" db="EMBL/GenBank/DDBJ databases">
        <title>Reference transcriptome for the parasite Schistocephalus solidus: insights into the molecular evolution of parasitism.</title>
        <authorList>
            <person name="Hebert F.O."/>
            <person name="Grambauer S."/>
            <person name="Barber I."/>
            <person name="Landry C.R."/>
            <person name="Aubin-Horth N."/>
        </authorList>
    </citation>
    <scope>NUCLEOTIDE SEQUENCE</scope>
</reference>
<feature type="repeat" description="WD" evidence="1">
    <location>
        <begin position="909"/>
        <end position="942"/>
    </location>
</feature>
<feature type="repeat" description="WD" evidence="1">
    <location>
        <begin position="821"/>
        <end position="862"/>
    </location>
</feature>
<dbReference type="PROSITE" id="PS50294">
    <property type="entry name" value="WD_REPEATS_REGION"/>
    <property type="match status" value="2"/>
</dbReference>
<dbReference type="PANTHER" id="PTHR19863:SF5">
    <property type="entry name" value="WD REPEAT-CONTAINING PROTEIN 47"/>
    <property type="match status" value="1"/>
</dbReference>
<dbReference type="SMART" id="SM00668">
    <property type="entry name" value="CTLH"/>
    <property type="match status" value="1"/>
</dbReference>
<dbReference type="InterPro" id="IPR006594">
    <property type="entry name" value="LisH"/>
</dbReference>
<dbReference type="Gene3D" id="2.130.10.10">
    <property type="entry name" value="YVTN repeat-like/Quinoprotein amine dehydrogenase"/>
    <property type="match status" value="2"/>
</dbReference>
<feature type="compositionally biased region" description="Polar residues" evidence="2">
    <location>
        <begin position="252"/>
        <end position="265"/>
    </location>
</feature>
<dbReference type="Pfam" id="PF00400">
    <property type="entry name" value="WD40"/>
    <property type="match status" value="5"/>
</dbReference>
<dbReference type="SMART" id="SM00320">
    <property type="entry name" value="WD40"/>
    <property type="match status" value="7"/>
</dbReference>
<evidence type="ECO:0000256" key="2">
    <source>
        <dbReference type="SAM" id="MobiDB-lite"/>
    </source>
</evidence>
<gene>
    <name evidence="4" type="primary">WDR47</name>
    <name evidence="4" type="ORF">TR167054</name>
</gene>
<dbReference type="SUPFAM" id="SSF50978">
    <property type="entry name" value="WD40 repeat-like"/>
    <property type="match status" value="1"/>
</dbReference>
<feature type="repeat" description="WD" evidence="1">
    <location>
        <begin position="955"/>
        <end position="991"/>
    </location>
</feature>